<name>A0A9P9ES24_9HYPO</name>
<organism evidence="1 2">
    <name type="scientific">Dactylonectria macrodidyma</name>
    <dbReference type="NCBI Taxonomy" id="307937"/>
    <lineage>
        <taxon>Eukaryota</taxon>
        <taxon>Fungi</taxon>
        <taxon>Dikarya</taxon>
        <taxon>Ascomycota</taxon>
        <taxon>Pezizomycotina</taxon>
        <taxon>Sordariomycetes</taxon>
        <taxon>Hypocreomycetidae</taxon>
        <taxon>Hypocreales</taxon>
        <taxon>Nectriaceae</taxon>
        <taxon>Dactylonectria</taxon>
    </lineage>
</organism>
<keyword evidence="2" id="KW-1185">Reference proteome</keyword>
<comment type="caution">
    <text evidence="1">The sequence shown here is derived from an EMBL/GenBank/DDBJ whole genome shotgun (WGS) entry which is preliminary data.</text>
</comment>
<dbReference type="OrthoDB" id="2213137at2759"/>
<sequence length="55" mass="6135">MPDLGLIHLHQSQAYGVLLSYYTTNESFRATEPIEYAYLGGLSISCAFLISPRLL</sequence>
<reference evidence="1" key="1">
    <citation type="journal article" date="2021" name="Nat. Commun.">
        <title>Genetic determinants of endophytism in the Arabidopsis root mycobiome.</title>
        <authorList>
            <person name="Mesny F."/>
            <person name="Miyauchi S."/>
            <person name="Thiergart T."/>
            <person name="Pickel B."/>
            <person name="Atanasova L."/>
            <person name="Karlsson M."/>
            <person name="Huettel B."/>
            <person name="Barry K.W."/>
            <person name="Haridas S."/>
            <person name="Chen C."/>
            <person name="Bauer D."/>
            <person name="Andreopoulos W."/>
            <person name="Pangilinan J."/>
            <person name="LaButti K."/>
            <person name="Riley R."/>
            <person name="Lipzen A."/>
            <person name="Clum A."/>
            <person name="Drula E."/>
            <person name="Henrissat B."/>
            <person name="Kohler A."/>
            <person name="Grigoriev I.V."/>
            <person name="Martin F.M."/>
            <person name="Hacquard S."/>
        </authorList>
    </citation>
    <scope>NUCLEOTIDE SEQUENCE</scope>
    <source>
        <strain evidence="1">MPI-CAGE-AT-0147</strain>
    </source>
</reference>
<dbReference type="Proteomes" id="UP000738349">
    <property type="component" value="Unassembled WGS sequence"/>
</dbReference>
<evidence type="ECO:0000313" key="1">
    <source>
        <dbReference type="EMBL" id="KAH7143603.1"/>
    </source>
</evidence>
<dbReference type="EMBL" id="JAGMUV010000009">
    <property type="protein sequence ID" value="KAH7143603.1"/>
    <property type="molecule type" value="Genomic_DNA"/>
</dbReference>
<dbReference type="AlphaFoldDB" id="A0A9P9ES24"/>
<proteinExistence type="predicted"/>
<gene>
    <name evidence="1" type="ORF">EDB81DRAFT_795982</name>
</gene>
<evidence type="ECO:0000313" key="2">
    <source>
        <dbReference type="Proteomes" id="UP000738349"/>
    </source>
</evidence>
<accession>A0A9P9ES24</accession>
<protein>
    <submittedName>
        <fullName evidence="1">Uncharacterized protein</fullName>
    </submittedName>
</protein>